<gene>
    <name evidence="1" type="ORF">XENOCAPTIV_028493</name>
</gene>
<accession>A0ABV0R5E5</accession>
<reference evidence="1 2" key="1">
    <citation type="submission" date="2021-06" db="EMBL/GenBank/DDBJ databases">
        <authorList>
            <person name="Palmer J.M."/>
        </authorList>
    </citation>
    <scope>NUCLEOTIDE SEQUENCE [LARGE SCALE GENOMIC DNA]</scope>
    <source>
        <strain evidence="1 2">XC_2019</strain>
        <tissue evidence="1">Muscle</tissue>
    </source>
</reference>
<comment type="caution">
    <text evidence="1">The sequence shown here is derived from an EMBL/GenBank/DDBJ whole genome shotgun (WGS) entry which is preliminary data.</text>
</comment>
<dbReference type="Proteomes" id="UP001434883">
    <property type="component" value="Unassembled WGS sequence"/>
</dbReference>
<sequence>MTFPQTQPQKVVRINMIRFCFCDPNCNTQSCFHPCGRSVLIGRHEHRGGHCSGSGQTEVCPAGRPVPQCQAGCLSSCFLFSFAPPGDGPSARCPEPTRRKRCSAEKVLQAEFLEPGCVIFLFGTTGPRACVRTWFWSKLRTPAQKQRNGLKRYRYQDCFHTDGSDKRANCSTAEGIMGNLLQLLILKEQQSAEEEQNEGWRGHREVIR</sequence>
<name>A0ABV0R5E5_9TELE</name>
<evidence type="ECO:0000313" key="1">
    <source>
        <dbReference type="EMBL" id="MEQ2203312.1"/>
    </source>
</evidence>
<dbReference type="EMBL" id="JAHRIN010034389">
    <property type="protein sequence ID" value="MEQ2203312.1"/>
    <property type="molecule type" value="Genomic_DNA"/>
</dbReference>
<keyword evidence="2" id="KW-1185">Reference proteome</keyword>
<evidence type="ECO:0000313" key="2">
    <source>
        <dbReference type="Proteomes" id="UP001434883"/>
    </source>
</evidence>
<proteinExistence type="predicted"/>
<organism evidence="1 2">
    <name type="scientific">Xenoophorus captivus</name>
    <dbReference type="NCBI Taxonomy" id="1517983"/>
    <lineage>
        <taxon>Eukaryota</taxon>
        <taxon>Metazoa</taxon>
        <taxon>Chordata</taxon>
        <taxon>Craniata</taxon>
        <taxon>Vertebrata</taxon>
        <taxon>Euteleostomi</taxon>
        <taxon>Actinopterygii</taxon>
        <taxon>Neopterygii</taxon>
        <taxon>Teleostei</taxon>
        <taxon>Neoteleostei</taxon>
        <taxon>Acanthomorphata</taxon>
        <taxon>Ovalentaria</taxon>
        <taxon>Atherinomorphae</taxon>
        <taxon>Cyprinodontiformes</taxon>
        <taxon>Goodeidae</taxon>
        <taxon>Xenoophorus</taxon>
    </lineage>
</organism>
<protein>
    <submittedName>
        <fullName evidence="1">Uncharacterized protein</fullName>
    </submittedName>
</protein>